<feature type="domain" description="Fibronectin type-III" evidence="1">
    <location>
        <begin position="183"/>
        <end position="278"/>
    </location>
</feature>
<reference evidence="2 3" key="1">
    <citation type="submission" date="2019-07" db="EMBL/GenBank/DDBJ databases">
        <title>Draft genome for Aliikangiella sp. M105.</title>
        <authorList>
            <person name="Wang G."/>
        </authorList>
    </citation>
    <scope>NUCLEOTIDE SEQUENCE [LARGE SCALE GENOMIC DNA]</scope>
    <source>
        <strain evidence="2 3">M105</strain>
    </source>
</reference>
<protein>
    <recommendedName>
        <fullName evidence="1">Fibronectin type-III domain-containing protein</fullName>
    </recommendedName>
</protein>
<sequence length="2370" mass="260997">MLLIGLVILYDKEKTIQILKTNKLHTKRGCFVKIKYLTSLVQLTEKKFSTKYDQNYLRKSRVLLGAVIIIISSTLSVVANAASVSASTNVSANGNYSISYSAASVSMGSNTLQEKINSGDWNAIANNVTSGTKSYTGKPQGTYYYRVKTYKCSISGGGGGPGGGGYNCTTSYSNSATVKVLTKPGNVSSINISTTSAAQGKYRISWGTASGTVSKYRLQRETYGAGNWSTLQESSSRSRDDTLSDGQYRYRVYACNNAGCRSSPKTSSAVTVKRTPGTPQHISRLTINADTGTYKITWSAASGTVEWYELFRKTGSGSYAFAHKVTSSRSKQVSPPDGSHTYYVRACNINDCGGKKYGTVFTVLRKPGKPSSIQTSAVNADAGVYKTQWGSASGSVSYYKLERQKENNSWQNVTPISGQSNQETLGNGSYRYQVSACNNRGCSLAQVGSYFTVIHTPAAPGNISLASTSTTGNFSLSWPSSSGAVSYELYEDSPTSDWTKVQDGTGRSFSVTAATNGQYSYKVRACVPQKCGAFSNVASINVNLPNPRAPILAVPEKSLKSEFKIFWNDAVLPYANAYDGIWYSVYEKYNDGSWTPVGDGKDLKTLTLTKDSIGTYSYRVDACVAVGGGPDCHKGAISSSVESILRADPLANVDPVGAAIRTADTVGATSYKSSTNSKGQSNISIPLKLPKGVNGIMPSLSFLYSSGRDDKRAHLKLPKDTMDGGFRLSGFSQIHTCKIKETYMCLDGKPLATVVQNPQAMRFRLRGDSFSAIKPLANGGYQLTQPDGTVLEYGTSDDSYLITKDPMDLDVVTSRIRKIKRKTDVFGNQVVYHYHKNQEIQNSYPTAIDYGEGDNLVSIKMNYMSRSYTELVNDDPTHVVIPGGQEDPFLSYEVQNTPLLKGVEIWRNGIKIREYHLASKETDTTDVYWLDQLQECGFGENGGNESCLEPLKFKWDFRDGPAKGAITSVTSKYGLTTEFDYLTMQEGSTVGQFNERPFGEFNAAGVGHVSDLTAEEEDEGKLKTVVTAIRKSDGLGGLNEKQVSYQGVGLTTEAHDFVGFEAMKIYDVVSNTTRYTQFETAGTAFGLQNQVNARSETYLGTNNSGELLSQVFNRYLYFSMDHGEYHQDGHGEKRMLTYLYLNTAQTVYSYQDGQLISVKQTRKTPELDTNLRLLKSMTTETEWASSSNKTSEGKAGDTWSVSDHLLSGVIRKQKVKKQFTNYTNDEWIIGFNHQTDSDWFEGSSTVPYQSVKETQEAYVHNGAYTHRIDNKTSFSGDADLSLSSSFTYDSLGRLLTTTASGVEVASRTSSIDAFEFGGNPAQTTNALSQTASAKYDLRFDSVKETTDINNLVSTIGFDQFGRISTQTNPDNVTVSTTYESCDGVCSRVNGPSGHGGADALIKITRSSPVTSDVVSYFDVFEREIRSETISFDGKAVYRDRLYNKRGQLAYESLPYFSDSTPSWIHYEYDAYGRLAKVNRPDNSSTQTTYSVVGGLPATTVTQHVTDADKAHTDTHRKQTIQNRTGEVYQVHDAYGSSDQVTTEFAYYPTGLSKWIKVAGNEVASFSFDVAGNRITLVDQNLGTVTSKYNGLGELLWEEDNAGLRADYKYDLLGRQTRETTLDGVQNWVYDTSANGKGLLDYTEFVDNDSRFYHKQDLSYYNDSKLSGTKVDIKVPGYTKSYTSGVSYDSYGRLKTTTYPGGVSATNHFNSRGFLEKVLDENGGQLQKVVSVDAFGNITSEEFGPSISTAKAFEPLTGSLRSLSSTRASNQIQNESYRWLSNGMLEKREDARINVSETFDYDPLGRLTDSYTYQSSASSPSRQLSQSYDIYGNIKTKTTVIGEGDDLTDYVYDTSASISGNGGANAVNSVYLNGVNRTLVYNANGAIRQYLSSDGDNRYLDWTARGKPHRVSRGPSESNFNARDEFAYGIDGARYYRKAQWKDTNGQLKNEHTFYVGAYEEVLTEADNEYSALYKTQLGNAIKIKGVKHDGYTITNNTEYLLRDHLGSVAAIVDQNGDIMRLAYEPFGNRRKDNWLGKFNSDELGTLNNNLRRKVSRGYTGHEHLDRTGLIHMNGRVYDPTLGRFLSPDPIVQAPHFSQSYNRYSYVFNNPMRFVDPSGYKTTIRGSDSGGSVCFCSTTFYGGSRKAIASAAAAVLPPDADYLAPVIADYATTGGFSTTFHFNNESVTTYHRMSNRTKNYGSEIADIREGFGGGISQREGFSNAQKDSIGALIQNMGQSSGLLDSNFEIELYQKWWYGDGSNYELEKITFNEILSVGIIKYKEAKSVPLSDGTQGFSAPIDTYGSPKYNYGIGEATVYLNANMKPVGFIDFYNFDQGNRAFIAERVTRSVGEFGKIYNANDYYIYYGVLGP</sequence>
<dbReference type="PANTHER" id="PTHR32305">
    <property type="match status" value="1"/>
</dbReference>
<accession>A0A545UJL3</accession>
<dbReference type="PANTHER" id="PTHR32305:SF15">
    <property type="entry name" value="PROTEIN RHSA-RELATED"/>
    <property type="match status" value="1"/>
</dbReference>
<dbReference type="InterPro" id="IPR036116">
    <property type="entry name" value="FN3_sf"/>
</dbReference>
<dbReference type="CDD" id="cd00063">
    <property type="entry name" value="FN3"/>
    <property type="match status" value="2"/>
</dbReference>
<proteinExistence type="predicted"/>
<name>A0A545UJL3_9GAMM</name>
<dbReference type="InterPro" id="IPR050708">
    <property type="entry name" value="T6SS_VgrG/RHS"/>
</dbReference>
<evidence type="ECO:0000259" key="1">
    <source>
        <dbReference type="PROSITE" id="PS50853"/>
    </source>
</evidence>
<dbReference type="InterPro" id="IPR003961">
    <property type="entry name" value="FN3_dom"/>
</dbReference>
<comment type="caution">
    <text evidence="2">The sequence shown here is derived from an EMBL/GenBank/DDBJ whole genome shotgun (WGS) entry which is preliminary data.</text>
</comment>
<feature type="domain" description="Fibronectin type-III" evidence="1">
    <location>
        <begin position="459"/>
        <end position="545"/>
    </location>
</feature>
<organism evidence="2 3">
    <name type="scientific">Aliikangiella coralliicola</name>
    <dbReference type="NCBI Taxonomy" id="2592383"/>
    <lineage>
        <taxon>Bacteria</taxon>
        <taxon>Pseudomonadati</taxon>
        <taxon>Pseudomonadota</taxon>
        <taxon>Gammaproteobacteria</taxon>
        <taxon>Oceanospirillales</taxon>
        <taxon>Pleioneaceae</taxon>
        <taxon>Aliikangiella</taxon>
    </lineage>
</organism>
<dbReference type="SUPFAM" id="SSF49265">
    <property type="entry name" value="Fibronectin type III"/>
    <property type="match status" value="2"/>
</dbReference>
<dbReference type="OrthoDB" id="9815414at2"/>
<dbReference type="PROSITE" id="PS50853">
    <property type="entry name" value="FN3"/>
    <property type="match status" value="2"/>
</dbReference>
<dbReference type="Gene3D" id="2.180.10.10">
    <property type="entry name" value="RHS repeat-associated core"/>
    <property type="match status" value="3"/>
</dbReference>
<keyword evidence="3" id="KW-1185">Reference proteome</keyword>
<dbReference type="Proteomes" id="UP000315439">
    <property type="component" value="Unassembled WGS sequence"/>
</dbReference>
<dbReference type="InterPro" id="IPR022385">
    <property type="entry name" value="Rhs_assc_core"/>
</dbReference>
<dbReference type="NCBIfam" id="TIGR03696">
    <property type="entry name" value="Rhs_assc_core"/>
    <property type="match status" value="1"/>
</dbReference>
<dbReference type="EMBL" id="VIKS01000001">
    <property type="protein sequence ID" value="TQV89651.1"/>
    <property type="molecule type" value="Genomic_DNA"/>
</dbReference>
<dbReference type="InterPro" id="IPR013783">
    <property type="entry name" value="Ig-like_fold"/>
</dbReference>
<evidence type="ECO:0000313" key="3">
    <source>
        <dbReference type="Proteomes" id="UP000315439"/>
    </source>
</evidence>
<gene>
    <name evidence="2" type="ORF">FLL46_01850</name>
</gene>
<dbReference type="SMART" id="SM00060">
    <property type="entry name" value="FN3"/>
    <property type="match status" value="5"/>
</dbReference>
<dbReference type="Gene3D" id="2.60.40.10">
    <property type="entry name" value="Immunoglobulins"/>
    <property type="match status" value="4"/>
</dbReference>
<evidence type="ECO:0000313" key="2">
    <source>
        <dbReference type="EMBL" id="TQV89651.1"/>
    </source>
</evidence>